<evidence type="ECO:0000256" key="3">
    <source>
        <dbReference type="ARBA" id="ARBA00012967"/>
    </source>
</evidence>
<dbReference type="RefSeq" id="WP_163251720.1">
    <property type="nucleotide sequence ID" value="NZ_JAAIUV010000012.1"/>
</dbReference>
<feature type="binding site" evidence="8">
    <location>
        <position position="17"/>
    </location>
    <ligand>
        <name>NAD(+)</name>
        <dbReference type="ChEBI" id="CHEBI:57540"/>
    </ligand>
</feature>
<feature type="binding site" evidence="8">
    <location>
        <position position="105"/>
    </location>
    <ligand>
        <name>NAD(+)</name>
        <dbReference type="ChEBI" id="CHEBI:57540"/>
    </ligand>
</feature>
<protein>
    <recommendedName>
        <fullName evidence="3 8">L-lactate dehydrogenase</fullName>
        <shortName evidence="8">L-LDH</shortName>
        <ecNumber evidence="3 8">1.1.1.27</ecNumber>
    </recommendedName>
</protein>
<dbReference type="InterPro" id="IPR015955">
    <property type="entry name" value="Lactate_DH/Glyco_Ohase_4_C"/>
</dbReference>
<comment type="similarity">
    <text evidence="2 8">Belongs to the LDH/MDH superfamily. LDH family.</text>
</comment>
<evidence type="ECO:0000259" key="12">
    <source>
        <dbReference type="Pfam" id="PF02866"/>
    </source>
</evidence>
<evidence type="ECO:0000256" key="1">
    <source>
        <dbReference type="ARBA" id="ARBA00004843"/>
    </source>
</evidence>
<keyword evidence="4 8" id="KW-0021">Allosteric enzyme</keyword>
<keyword evidence="8" id="KW-0963">Cytoplasm</keyword>
<feature type="binding site" evidence="8">
    <location>
        <position position="69"/>
    </location>
    <ligand>
        <name>NAD(+)</name>
        <dbReference type="ChEBI" id="CHEBI:57540"/>
    </ligand>
</feature>
<dbReference type="InterPro" id="IPR018177">
    <property type="entry name" value="L-lactate_DH_AS"/>
</dbReference>
<feature type="binding site" evidence="10">
    <location>
        <position position="99"/>
    </location>
    <ligand>
        <name>NAD(+)</name>
        <dbReference type="ChEBI" id="CHEBI:57540"/>
    </ligand>
</feature>
<dbReference type="SUPFAM" id="SSF51735">
    <property type="entry name" value="NAD(P)-binding Rossmann-fold domains"/>
    <property type="match status" value="1"/>
</dbReference>
<keyword evidence="8" id="KW-0597">Phosphoprotein</keyword>
<dbReference type="PANTHER" id="PTHR43128">
    <property type="entry name" value="L-2-HYDROXYCARBOXYLATE DEHYDROGENASE (NAD(P)(+))"/>
    <property type="match status" value="1"/>
</dbReference>
<organism evidence="13 14">
    <name type="scientific">Neobacillus thermocopriae</name>
    <dbReference type="NCBI Taxonomy" id="1215031"/>
    <lineage>
        <taxon>Bacteria</taxon>
        <taxon>Bacillati</taxon>
        <taxon>Bacillota</taxon>
        <taxon>Bacilli</taxon>
        <taxon>Bacillales</taxon>
        <taxon>Bacillaceae</taxon>
        <taxon>Neobacillus</taxon>
    </lineage>
</organism>
<feature type="domain" description="Lactate/malate dehydrogenase C-terminal" evidence="12">
    <location>
        <begin position="149"/>
        <end position="305"/>
    </location>
</feature>
<dbReference type="GO" id="GO:0004459">
    <property type="term" value="F:L-lactate dehydrogenase (NAD+) activity"/>
    <property type="evidence" value="ECO:0007669"/>
    <property type="project" value="UniProtKB-UniRule"/>
</dbReference>
<dbReference type="PROSITE" id="PS00064">
    <property type="entry name" value="L_LDH"/>
    <property type="match status" value="1"/>
</dbReference>
<dbReference type="GO" id="GO:0005737">
    <property type="term" value="C:cytoplasm"/>
    <property type="evidence" value="ECO:0007669"/>
    <property type="project" value="UniProtKB-SubCell"/>
</dbReference>
<dbReference type="SUPFAM" id="SSF56327">
    <property type="entry name" value="LDH C-terminal domain-like"/>
    <property type="match status" value="1"/>
</dbReference>
<feature type="binding site" evidence="8">
    <location>
        <begin position="122"/>
        <end position="124"/>
    </location>
    <ligand>
        <name>NAD(+)</name>
        <dbReference type="ChEBI" id="CHEBI:57540"/>
    </ligand>
</feature>
<comment type="subcellular location">
    <subcellularLocation>
        <location evidence="8">Cytoplasm</location>
    </subcellularLocation>
</comment>
<feature type="binding site" evidence="8">
    <location>
        <position position="172"/>
    </location>
    <ligand>
        <name>beta-D-fructose 1,6-bisphosphate</name>
        <dbReference type="ChEBI" id="CHEBI:32966"/>
        <note>allosteric activator</note>
    </ligand>
</feature>
<dbReference type="EMBL" id="JAAIUV010000012">
    <property type="protein sequence ID" value="NEX79092.1"/>
    <property type="molecule type" value="Genomic_DNA"/>
</dbReference>
<feature type="binding site" evidence="8">
    <location>
        <position position="86"/>
    </location>
    <ligand>
        <name>substrate</name>
    </ligand>
</feature>
<feature type="binding site" evidence="8">
    <location>
        <begin position="124"/>
        <end position="127"/>
    </location>
    <ligand>
        <name>substrate</name>
    </ligand>
</feature>
<dbReference type="FunFam" id="3.40.50.720:FF:000018">
    <property type="entry name" value="Malate dehydrogenase"/>
    <property type="match status" value="1"/>
</dbReference>
<dbReference type="PIRSF" id="PIRSF000102">
    <property type="entry name" value="Lac_mal_DH"/>
    <property type="match status" value="1"/>
</dbReference>
<feature type="binding site" evidence="8">
    <location>
        <begin position="152"/>
        <end position="155"/>
    </location>
    <ligand>
        <name>substrate</name>
    </ligand>
</feature>
<feature type="binding site" evidence="10">
    <location>
        <begin position="13"/>
        <end position="18"/>
    </location>
    <ligand>
        <name>NAD(+)</name>
        <dbReference type="ChEBI" id="CHEBI:57540"/>
    </ligand>
</feature>
<dbReference type="InterPro" id="IPR001236">
    <property type="entry name" value="Lactate/malate_DH_N"/>
</dbReference>
<dbReference type="InterPro" id="IPR011304">
    <property type="entry name" value="L-lactate_DH"/>
</dbReference>
<evidence type="ECO:0000256" key="8">
    <source>
        <dbReference type="HAMAP-Rule" id="MF_00488"/>
    </source>
</evidence>
<keyword evidence="5 8" id="KW-0560">Oxidoreductase</keyword>
<dbReference type="NCBIfam" id="NF000824">
    <property type="entry name" value="PRK00066.1"/>
    <property type="match status" value="1"/>
</dbReference>
<name>A0A6B3TR30_9BACI</name>
<keyword evidence="14" id="KW-1185">Reference proteome</keyword>
<comment type="pathway">
    <text evidence="1 8">Fermentation; pyruvate fermentation to lactate; (S)-lactate from pyruvate: step 1/1.</text>
</comment>
<comment type="catalytic activity">
    <reaction evidence="7 8">
        <text>(S)-lactate + NAD(+) = pyruvate + NADH + H(+)</text>
        <dbReference type="Rhea" id="RHEA:23444"/>
        <dbReference type="ChEBI" id="CHEBI:15361"/>
        <dbReference type="ChEBI" id="CHEBI:15378"/>
        <dbReference type="ChEBI" id="CHEBI:16651"/>
        <dbReference type="ChEBI" id="CHEBI:57540"/>
        <dbReference type="ChEBI" id="CHEBI:57945"/>
        <dbReference type="EC" id="1.1.1.27"/>
    </reaction>
</comment>
<dbReference type="PANTHER" id="PTHR43128:SF16">
    <property type="entry name" value="L-LACTATE DEHYDROGENASE"/>
    <property type="match status" value="1"/>
</dbReference>
<comment type="function">
    <text evidence="8">Catalyzes the conversion of lactate to pyruvate.</text>
</comment>
<feature type="active site" description="Proton acceptor" evidence="8 9">
    <location>
        <position position="179"/>
    </location>
</feature>
<evidence type="ECO:0000256" key="2">
    <source>
        <dbReference type="ARBA" id="ARBA00006054"/>
    </source>
</evidence>
<dbReference type="HAMAP" id="MF_00488">
    <property type="entry name" value="Lactate_dehydrog"/>
    <property type="match status" value="1"/>
</dbReference>
<sequence length="311" mass="34027">MDLTQGSKVILIGTGSVGSSYAYALMNQGLCSELVLIDINEKKAKGDVKDLNHGVLYAPSTMKIKFGTYEECKDAAIVVLCAGVAQKPGETRLDLVNKNMKIFESIVKSVMETGFNGIFLVATNPVDILSYATWKFSGLPKERVIGSGTILDSARFRHLLAQEFGVTPTSVHGYIIGEHGDSELAVWSSANISGNPIAPQLTEERKNEIFAEVRDAAYEIIEAKGATYYGIAMGLARITKAILRDEDVVLPVSTLLNGEYGYEDVYIGVPTVINRKGAVKIIELSLDNQERERLSKSIATLKEIQDPFWKK</sequence>
<feature type="domain" description="Lactate/malate dehydrogenase N-terminal" evidence="11">
    <location>
        <begin position="8"/>
        <end position="146"/>
    </location>
</feature>
<evidence type="ECO:0000259" key="11">
    <source>
        <dbReference type="Pfam" id="PF00056"/>
    </source>
</evidence>
<evidence type="ECO:0000256" key="5">
    <source>
        <dbReference type="ARBA" id="ARBA00023002"/>
    </source>
</evidence>
<accession>A0A6B3TR30</accession>
<dbReference type="GO" id="GO:0006096">
    <property type="term" value="P:glycolytic process"/>
    <property type="evidence" value="ECO:0007669"/>
    <property type="project" value="UniProtKB-UniRule"/>
</dbReference>
<dbReference type="InterPro" id="IPR036291">
    <property type="entry name" value="NAD(P)-bd_dom_sf"/>
</dbReference>
<feature type="binding site" evidence="8">
    <location>
        <begin position="83"/>
        <end position="84"/>
    </location>
    <ligand>
        <name>NAD(+)</name>
        <dbReference type="ChEBI" id="CHEBI:57540"/>
    </ligand>
</feature>
<dbReference type="CDD" id="cd05291">
    <property type="entry name" value="HicDH_like"/>
    <property type="match status" value="1"/>
</dbReference>
<dbReference type="Pfam" id="PF00056">
    <property type="entry name" value="Ldh_1_N"/>
    <property type="match status" value="1"/>
</dbReference>
<comment type="activity regulation">
    <text evidence="8">Allosterically activated by fructose 1,6-bisphosphate (FBP).</text>
</comment>
<feature type="binding site" evidence="8">
    <location>
        <position position="147"/>
    </location>
    <ligand>
        <name>NAD(+)</name>
        <dbReference type="ChEBI" id="CHEBI:57540"/>
    </ligand>
</feature>
<evidence type="ECO:0000313" key="14">
    <source>
        <dbReference type="Proteomes" id="UP000481621"/>
    </source>
</evidence>
<dbReference type="Gene3D" id="3.90.110.10">
    <property type="entry name" value="Lactate dehydrogenase/glycoside hydrolase, family 4, C-terminal"/>
    <property type="match status" value="1"/>
</dbReference>
<evidence type="ECO:0000256" key="6">
    <source>
        <dbReference type="ARBA" id="ARBA00023027"/>
    </source>
</evidence>
<dbReference type="Proteomes" id="UP000481621">
    <property type="component" value="Unassembled WGS sequence"/>
</dbReference>
<gene>
    <name evidence="8" type="primary">ldh</name>
    <name evidence="13" type="ORF">G4Z05_09360</name>
</gene>
<comment type="caution">
    <text evidence="13">The sequence shown here is derived from an EMBL/GenBank/DDBJ whole genome shotgun (WGS) entry which is preliminary data.</text>
</comment>
<dbReference type="EC" id="1.1.1.27" evidence="3 8"/>
<evidence type="ECO:0000256" key="7">
    <source>
        <dbReference type="ARBA" id="ARBA00049258"/>
    </source>
</evidence>
<dbReference type="InterPro" id="IPR001557">
    <property type="entry name" value="L-lactate/malate_DH"/>
</dbReference>
<feature type="binding site" evidence="8">
    <location>
        <position position="227"/>
    </location>
    <ligand>
        <name>substrate</name>
    </ligand>
</feature>
<dbReference type="NCBIfam" id="TIGR01771">
    <property type="entry name" value="L-LDH-NAD"/>
    <property type="match status" value="1"/>
</dbReference>
<evidence type="ECO:0000256" key="9">
    <source>
        <dbReference type="PIRSR" id="PIRSR000102-1"/>
    </source>
</evidence>
<dbReference type="NCBIfam" id="NF004863">
    <property type="entry name" value="PRK06223.1"/>
    <property type="match status" value="1"/>
</dbReference>
<evidence type="ECO:0000313" key="13">
    <source>
        <dbReference type="EMBL" id="NEX79092.1"/>
    </source>
</evidence>
<reference evidence="13" key="1">
    <citation type="submission" date="2020-02" db="EMBL/GenBank/DDBJ databases">
        <title>Bacillus sedimentmangrovi sp. nov., isolated from sediment of the mangrove ecosystem.</title>
        <authorList>
            <person name="Liu G."/>
        </authorList>
    </citation>
    <scope>NUCLEOTIDE SEQUENCE [LARGE SCALE GENOMIC DNA]</scope>
    <source>
        <strain evidence="13">SgZ-7</strain>
    </source>
</reference>
<dbReference type="Gene3D" id="3.40.50.720">
    <property type="entry name" value="NAD(P)-binding Rossmann-like Domain"/>
    <property type="match status" value="1"/>
</dbReference>
<dbReference type="InterPro" id="IPR022383">
    <property type="entry name" value="Lactate/malate_DH_C"/>
</dbReference>
<dbReference type="UniPathway" id="UPA00554">
    <property type="reaction ID" value="UER00611"/>
</dbReference>
<feature type="binding site" evidence="8">
    <location>
        <position position="92"/>
    </location>
    <ligand>
        <name>substrate</name>
    </ligand>
</feature>
<dbReference type="PRINTS" id="PR00086">
    <property type="entry name" value="LLDHDRGNASE"/>
</dbReference>
<feature type="binding site" evidence="8 10">
    <location>
        <position position="38"/>
    </location>
    <ligand>
        <name>NAD(+)</name>
        <dbReference type="ChEBI" id="CHEBI:57540"/>
    </ligand>
</feature>
<feature type="modified residue" description="Phosphotyrosine" evidence="8">
    <location>
        <position position="218"/>
    </location>
</feature>
<proteinExistence type="inferred from homology"/>
<keyword evidence="6 8" id="KW-0520">NAD</keyword>
<dbReference type="GO" id="GO:0006089">
    <property type="term" value="P:lactate metabolic process"/>
    <property type="evidence" value="ECO:0007669"/>
    <property type="project" value="TreeGrafter"/>
</dbReference>
<evidence type="ECO:0000256" key="4">
    <source>
        <dbReference type="ARBA" id="ARBA00022533"/>
    </source>
</evidence>
<feature type="binding site" evidence="8">
    <location>
        <position position="157"/>
    </location>
    <ligand>
        <name>beta-D-fructose 1,6-bisphosphate</name>
        <dbReference type="ChEBI" id="CHEBI:32966"/>
        <note>allosteric activator</note>
    </ligand>
</feature>
<dbReference type="AlphaFoldDB" id="A0A6B3TR30"/>
<comment type="subunit">
    <text evidence="8">Homotetramer.</text>
</comment>
<feature type="binding site" evidence="8">
    <location>
        <position position="43"/>
    </location>
    <ligand>
        <name>NAD(+)</name>
        <dbReference type="ChEBI" id="CHEBI:57540"/>
    </ligand>
</feature>
<dbReference type="Pfam" id="PF02866">
    <property type="entry name" value="Ldh_1_C"/>
    <property type="match status" value="1"/>
</dbReference>
<evidence type="ECO:0000256" key="10">
    <source>
        <dbReference type="PIRSR" id="PIRSR000102-3"/>
    </source>
</evidence>